<dbReference type="EMBL" id="ACJN02000002">
    <property type="protein sequence ID" value="EFI35186.1"/>
    <property type="molecule type" value="Genomic_DNA"/>
</dbReference>
<dbReference type="eggNOG" id="ENOG502ZUYU">
    <property type="taxonomic scope" value="Bacteria"/>
</dbReference>
<dbReference type="Pfam" id="PF12441">
    <property type="entry name" value="CopG_antitoxin"/>
    <property type="match status" value="1"/>
</dbReference>
<dbReference type="Proteomes" id="UP000005496">
    <property type="component" value="Unassembled WGS sequence"/>
</dbReference>
<gene>
    <name evidence="1" type="ORF">Dthio_PD2587</name>
</gene>
<evidence type="ECO:0000313" key="2">
    <source>
        <dbReference type="Proteomes" id="UP000005496"/>
    </source>
</evidence>
<dbReference type="AlphaFoldDB" id="D6SR10"/>
<name>D6SR10_9BACT</name>
<sequence>MQTDKNNKNVSIYEASEFWDEHDFGEFDDVEETYEIQFSLKKKKYVGIDQDLYDCIKNKARELQKPEEALINEWLSEKAGM</sequence>
<dbReference type="InterPro" id="IPR022148">
    <property type="entry name" value="CopG_antitoxin"/>
</dbReference>
<comment type="caution">
    <text evidence="1">The sequence shown here is derived from an EMBL/GenBank/DDBJ whole genome shotgun (WGS) entry which is preliminary data.</text>
</comment>
<accession>D6SR10</accession>
<keyword evidence="2" id="KW-1185">Reference proteome</keyword>
<dbReference type="RefSeq" id="WP_008870500.1">
    <property type="nucleotide sequence ID" value="NZ_ACJN02000002.1"/>
</dbReference>
<proteinExistence type="predicted"/>
<reference evidence="1" key="1">
    <citation type="submission" date="2010-05" db="EMBL/GenBank/DDBJ databases">
        <title>The draft genome of Desulfonatronospira thiodismutans ASO3-1.</title>
        <authorList>
            <consortium name="US DOE Joint Genome Institute (JGI-PGF)"/>
            <person name="Lucas S."/>
            <person name="Copeland A."/>
            <person name="Lapidus A."/>
            <person name="Cheng J.-F."/>
            <person name="Bruce D."/>
            <person name="Goodwin L."/>
            <person name="Pitluck S."/>
            <person name="Chertkov O."/>
            <person name="Brettin T."/>
            <person name="Detter J.C."/>
            <person name="Han C."/>
            <person name="Land M.L."/>
            <person name="Hauser L."/>
            <person name="Kyrpides N."/>
            <person name="Mikhailova N."/>
            <person name="Muyzer G."/>
            <person name="Woyke T."/>
        </authorList>
    </citation>
    <scope>NUCLEOTIDE SEQUENCE [LARGE SCALE GENOMIC DNA]</scope>
    <source>
        <strain evidence="1">ASO3-1</strain>
    </source>
</reference>
<evidence type="ECO:0000313" key="1">
    <source>
        <dbReference type="EMBL" id="EFI35186.1"/>
    </source>
</evidence>
<organism evidence="1 2">
    <name type="scientific">Desulfonatronospira thiodismutans ASO3-1</name>
    <dbReference type="NCBI Taxonomy" id="555779"/>
    <lineage>
        <taxon>Bacteria</taxon>
        <taxon>Pseudomonadati</taxon>
        <taxon>Thermodesulfobacteriota</taxon>
        <taxon>Desulfovibrionia</taxon>
        <taxon>Desulfovibrionales</taxon>
        <taxon>Desulfonatronovibrionaceae</taxon>
        <taxon>Desulfonatronospira</taxon>
    </lineage>
</organism>
<protein>
    <submittedName>
        <fullName evidence="1">Uncharacterized protein</fullName>
    </submittedName>
</protein>